<dbReference type="PANTHER" id="PTHR33678">
    <property type="entry name" value="BLL1576 PROTEIN"/>
    <property type="match status" value="1"/>
</dbReference>
<protein>
    <submittedName>
        <fullName evidence="4">Uncharacterized protein</fullName>
    </submittedName>
</protein>
<sequence length="447" mass="48716">MELEKTVAELQGKLGLNSSNSSLPPSKDGFNKSKSNKNTSIRDTSTKKSGGQEGHPGTTLSPVANPDKVIPHHPPGHCDCGLSLAGAQVKVETRQVFDIPPVKPVITEHQVFETVCQCGKVHRGQFPAEVKASVQYGPVAKATAVSLTCQEMLPINRTGQLMGTMFCLPMSDAAVLNAQNEAQWLLSPIVDAIAKALKTAPVLHADETGMNVGGKNKWVHIAATAMLTWMGAHNKRGKEAFDALGILGQATGILIHDGLSSYRLFDEAVHGLCNQHHLRELNFVATQMNQEWAGHMMTLLRTACHEVNASAANVLPVERLAYFRLVYEVLLLDGEAVNPKAEKEAGKRGKAKQGKAYNLLLRLRGYADDVWRFAYDPNVPFTNNIAEQAVRMNKVKQKVSGCFRSMEGLEKFCVIRSYLATLHKQGVNIFAALIQTFAGSAPMPQFL</sequence>
<gene>
    <name evidence="4" type="ORF">VZ94_02030</name>
</gene>
<evidence type="ECO:0000259" key="2">
    <source>
        <dbReference type="Pfam" id="PF03050"/>
    </source>
</evidence>
<dbReference type="PANTHER" id="PTHR33678:SF1">
    <property type="entry name" value="BLL1576 PROTEIN"/>
    <property type="match status" value="1"/>
</dbReference>
<dbReference type="Pfam" id="PF03050">
    <property type="entry name" value="DDE_Tnp_IS66"/>
    <property type="match status" value="1"/>
</dbReference>
<reference evidence="5" key="1">
    <citation type="submission" date="2015-03" db="EMBL/GenBank/DDBJ databases">
        <title>Draft genome sequence of a novel methanotroph (Sn10-6) isolated from flooded ricefield rhizosphere in India.</title>
        <authorList>
            <person name="Pandit P.S."/>
            <person name="Pore S.D."/>
            <person name="Arora P."/>
            <person name="Kapse N.G."/>
            <person name="Dhakephalkar P.K."/>
            <person name="Rahalkar M.C."/>
        </authorList>
    </citation>
    <scope>NUCLEOTIDE SEQUENCE [LARGE SCALE GENOMIC DNA]</scope>
    <source>
        <strain evidence="5">Sn10-6</strain>
    </source>
</reference>
<name>A0A0F3IME4_9GAMM</name>
<proteinExistence type="predicted"/>
<feature type="domain" description="Transposase IS66 central" evidence="2">
    <location>
        <begin position="135"/>
        <end position="410"/>
    </location>
</feature>
<evidence type="ECO:0000259" key="3">
    <source>
        <dbReference type="Pfam" id="PF20042"/>
    </source>
</evidence>
<feature type="domain" description="DUF6444" evidence="3">
    <location>
        <begin position="2"/>
        <end position="59"/>
    </location>
</feature>
<feature type="compositionally biased region" description="Polar residues" evidence="1">
    <location>
        <begin position="32"/>
        <end position="49"/>
    </location>
</feature>
<dbReference type="InterPro" id="IPR004291">
    <property type="entry name" value="Transposase_IS66_central"/>
</dbReference>
<feature type="compositionally biased region" description="Low complexity" evidence="1">
    <location>
        <begin position="12"/>
        <end position="27"/>
    </location>
</feature>
<evidence type="ECO:0000313" key="4">
    <source>
        <dbReference type="EMBL" id="KJV07876.1"/>
    </source>
</evidence>
<dbReference type="PATRIC" id="fig|1632867.3.peg.1401"/>
<feature type="region of interest" description="Disordered" evidence="1">
    <location>
        <begin position="1"/>
        <end position="72"/>
    </location>
</feature>
<keyword evidence="5" id="KW-1185">Reference proteome</keyword>
<evidence type="ECO:0000256" key="1">
    <source>
        <dbReference type="SAM" id="MobiDB-lite"/>
    </source>
</evidence>
<dbReference type="InterPro" id="IPR052344">
    <property type="entry name" value="Transposase-related"/>
</dbReference>
<evidence type="ECO:0000313" key="5">
    <source>
        <dbReference type="Proteomes" id="UP000033684"/>
    </source>
</evidence>
<dbReference type="AlphaFoldDB" id="A0A0F3IME4"/>
<comment type="caution">
    <text evidence="4">The sequence shown here is derived from an EMBL/GenBank/DDBJ whole genome shotgun (WGS) entry which is preliminary data.</text>
</comment>
<accession>A0A0F3IME4</accession>
<dbReference type="Pfam" id="PF20042">
    <property type="entry name" value="DUF6444"/>
    <property type="match status" value="1"/>
</dbReference>
<organism evidence="4 5">
    <name type="scientific">Methylocucumis oryzae</name>
    <dbReference type="NCBI Taxonomy" id="1632867"/>
    <lineage>
        <taxon>Bacteria</taxon>
        <taxon>Pseudomonadati</taxon>
        <taxon>Pseudomonadota</taxon>
        <taxon>Gammaproteobacteria</taxon>
        <taxon>Methylococcales</taxon>
        <taxon>Methylococcaceae</taxon>
        <taxon>Methylocucumis</taxon>
    </lineage>
</organism>
<dbReference type="EMBL" id="LAJX01000015">
    <property type="protein sequence ID" value="KJV07876.1"/>
    <property type="molecule type" value="Genomic_DNA"/>
</dbReference>
<dbReference type="Proteomes" id="UP000033684">
    <property type="component" value="Unassembled WGS sequence"/>
</dbReference>
<dbReference type="InterPro" id="IPR045618">
    <property type="entry name" value="DUF6444"/>
</dbReference>
<reference evidence="4 5" key="2">
    <citation type="journal article" date="2016" name="Microb. Ecol.">
        <title>Genome Characteristics of a Novel Type I Methanotroph (Sn10-6) Isolated from a Flooded Indian Rice Field.</title>
        <authorList>
            <person name="Rahalkar M.C."/>
            <person name="Pandit P.S."/>
            <person name="Dhakephalkar P.K."/>
            <person name="Pore S."/>
            <person name="Arora P."/>
            <person name="Kapse N."/>
        </authorList>
    </citation>
    <scope>NUCLEOTIDE SEQUENCE [LARGE SCALE GENOMIC DNA]</scope>
    <source>
        <strain evidence="4 5">Sn10-6</strain>
    </source>
</reference>
<dbReference type="NCBIfam" id="NF033517">
    <property type="entry name" value="transpos_IS66"/>
    <property type="match status" value="1"/>
</dbReference>